<organism evidence="2 3">
    <name type="scientific">Prorocentrum cordatum</name>
    <dbReference type="NCBI Taxonomy" id="2364126"/>
    <lineage>
        <taxon>Eukaryota</taxon>
        <taxon>Sar</taxon>
        <taxon>Alveolata</taxon>
        <taxon>Dinophyceae</taxon>
        <taxon>Prorocentrales</taxon>
        <taxon>Prorocentraceae</taxon>
        <taxon>Prorocentrum</taxon>
    </lineage>
</organism>
<evidence type="ECO:0000313" key="3">
    <source>
        <dbReference type="Proteomes" id="UP001189429"/>
    </source>
</evidence>
<accession>A0ABN9PJP0</accession>
<name>A0ABN9PJP0_9DINO</name>
<dbReference type="Proteomes" id="UP001189429">
    <property type="component" value="Unassembled WGS sequence"/>
</dbReference>
<comment type="caution">
    <text evidence="2">The sequence shown here is derived from an EMBL/GenBank/DDBJ whole genome shotgun (WGS) entry which is preliminary data.</text>
</comment>
<feature type="region of interest" description="Disordered" evidence="1">
    <location>
        <begin position="95"/>
        <end position="116"/>
    </location>
</feature>
<proteinExistence type="predicted"/>
<evidence type="ECO:0000313" key="2">
    <source>
        <dbReference type="EMBL" id="CAK0791669.1"/>
    </source>
</evidence>
<feature type="compositionally biased region" description="Low complexity" evidence="1">
    <location>
        <begin position="47"/>
        <end position="62"/>
    </location>
</feature>
<feature type="region of interest" description="Disordered" evidence="1">
    <location>
        <begin position="1"/>
        <end position="78"/>
    </location>
</feature>
<feature type="compositionally biased region" description="Basic and acidic residues" evidence="1">
    <location>
        <begin position="95"/>
        <end position="115"/>
    </location>
</feature>
<dbReference type="EMBL" id="CAUYUJ010000625">
    <property type="protein sequence ID" value="CAK0791669.1"/>
    <property type="molecule type" value="Genomic_DNA"/>
</dbReference>
<keyword evidence="3" id="KW-1185">Reference proteome</keyword>
<gene>
    <name evidence="2" type="ORF">PCOR1329_LOCUS2483</name>
</gene>
<feature type="region of interest" description="Disordered" evidence="1">
    <location>
        <begin position="137"/>
        <end position="162"/>
    </location>
</feature>
<reference evidence="2" key="1">
    <citation type="submission" date="2023-10" db="EMBL/GenBank/DDBJ databases">
        <authorList>
            <person name="Chen Y."/>
            <person name="Shah S."/>
            <person name="Dougan E. K."/>
            <person name="Thang M."/>
            <person name="Chan C."/>
        </authorList>
    </citation>
    <scope>NUCLEOTIDE SEQUENCE [LARGE SCALE GENOMIC DNA]</scope>
</reference>
<protein>
    <submittedName>
        <fullName evidence="2">Uncharacterized protein</fullName>
    </submittedName>
</protein>
<feature type="non-terminal residue" evidence="2">
    <location>
        <position position="1"/>
    </location>
</feature>
<sequence>ARARRHSRERAAGPESPSAGHAPFLHLSAKRPPAGARPKSLPPPKALPAAATSQQPQEQQGLGDQGRGHDDALADASFDEVFAAQEALERALKRRAAEALGADKDTSEAKRREVEEAAGLMERAQRLLQQAAEAVLPSAGAEELTEEAATEPAQEAQEPTRRECGRELFAFSEFVRGDQPGAPGPAELLLQACYAANQNRLGE</sequence>
<evidence type="ECO:0000256" key="1">
    <source>
        <dbReference type="SAM" id="MobiDB-lite"/>
    </source>
</evidence>